<dbReference type="SUPFAM" id="SSF47473">
    <property type="entry name" value="EF-hand"/>
    <property type="match status" value="1"/>
</dbReference>
<reference evidence="3" key="1">
    <citation type="journal article" date="2023" name="G3 (Bethesda)">
        <title>Whole genome assembly and annotation of the endangered Caribbean coral Acropora cervicornis.</title>
        <authorList>
            <person name="Selwyn J.D."/>
            <person name="Vollmer S.V."/>
        </authorList>
    </citation>
    <scope>NUCLEOTIDE SEQUENCE</scope>
    <source>
        <strain evidence="3">K2</strain>
    </source>
</reference>
<dbReference type="GO" id="GO:0007165">
    <property type="term" value="P:signal transduction"/>
    <property type="evidence" value="ECO:0007669"/>
    <property type="project" value="InterPro"/>
</dbReference>
<evidence type="ECO:0000259" key="2">
    <source>
        <dbReference type="PROSITE" id="PS50017"/>
    </source>
</evidence>
<sequence>MFRFLRKNKQQQRQQDRDPSPADRFQRNSSESGPEEDFEKEDELEEELKLLFESMSPESSDDYVVPVTEIERLWLRFQQLGVNDEGMLPLPAMLQHPSFKSDPFARVIWDTFPRDENGNIEFHSFAGVLRWWALVPLEEKLESVYPNNYYCIFMLLTRSEPLDVHGLKRIIMKLDNSVNDETAQSKAELLIQTMDDKDQGFIDADQWLKWISQLPENEVAKLTNFAILPEISEIDAQLPKSSRSDLENGPVVSDELLVEIAGKIGERDWASLAHELGFTKQEIRDIKVNYPHSSQEQVYQVLMQWKQKAGDKARQGKLEHSLRKTGLEDHENCVQKLQVFGGHIHSKCMFNISVMFHSKCV</sequence>
<accession>A0AAD9PU21</accession>
<keyword evidence="4" id="KW-1185">Reference proteome</keyword>
<feature type="compositionally biased region" description="Basic and acidic residues" evidence="1">
    <location>
        <begin position="14"/>
        <end position="26"/>
    </location>
</feature>
<dbReference type="SMART" id="SM00005">
    <property type="entry name" value="DEATH"/>
    <property type="match status" value="1"/>
</dbReference>
<dbReference type="InterPro" id="IPR011029">
    <property type="entry name" value="DEATH-like_dom_sf"/>
</dbReference>
<evidence type="ECO:0000313" key="4">
    <source>
        <dbReference type="Proteomes" id="UP001249851"/>
    </source>
</evidence>
<dbReference type="PROSITE" id="PS50017">
    <property type="entry name" value="DEATH_DOMAIN"/>
    <property type="match status" value="1"/>
</dbReference>
<protein>
    <recommendedName>
        <fullName evidence="2">Death domain-containing protein</fullName>
    </recommendedName>
</protein>
<evidence type="ECO:0000256" key="1">
    <source>
        <dbReference type="SAM" id="MobiDB-lite"/>
    </source>
</evidence>
<name>A0AAD9PU21_ACRCE</name>
<feature type="region of interest" description="Disordered" evidence="1">
    <location>
        <begin position="1"/>
        <end position="41"/>
    </location>
</feature>
<dbReference type="AlphaFoldDB" id="A0AAD9PU21"/>
<comment type="caution">
    <text evidence="3">The sequence shown here is derived from an EMBL/GenBank/DDBJ whole genome shotgun (WGS) entry which is preliminary data.</text>
</comment>
<feature type="domain" description="Death" evidence="2">
    <location>
        <begin position="268"/>
        <end position="338"/>
    </location>
</feature>
<dbReference type="InterPro" id="IPR011992">
    <property type="entry name" value="EF-hand-dom_pair"/>
</dbReference>
<dbReference type="Gene3D" id="1.10.238.10">
    <property type="entry name" value="EF-hand"/>
    <property type="match status" value="1"/>
</dbReference>
<organism evidence="3 4">
    <name type="scientific">Acropora cervicornis</name>
    <name type="common">Staghorn coral</name>
    <dbReference type="NCBI Taxonomy" id="6130"/>
    <lineage>
        <taxon>Eukaryota</taxon>
        <taxon>Metazoa</taxon>
        <taxon>Cnidaria</taxon>
        <taxon>Anthozoa</taxon>
        <taxon>Hexacorallia</taxon>
        <taxon>Scleractinia</taxon>
        <taxon>Astrocoeniina</taxon>
        <taxon>Acroporidae</taxon>
        <taxon>Acropora</taxon>
    </lineage>
</organism>
<dbReference type="InterPro" id="IPR000488">
    <property type="entry name" value="Death_dom"/>
</dbReference>
<dbReference type="EMBL" id="JARQWQ010000134">
    <property type="protein sequence ID" value="KAK2548949.1"/>
    <property type="molecule type" value="Genomic_DNA"/>
</dbReference>
<gene>
    <name evidence="3" type="ORF">P5673_030692</name>
</gene>
<dbReference type="CDD" id="cd01670">
    <property type="entry name" value="Death"/>
    <property type="match status" value="1"/>
</dbReference>
<reference evidence="3" key="2">
    <citation type="journal article" date="2023" name="Science">
        <title>Genomic signatures of disease resistance in endangered staghorn corals.</title>
        <authorList>
            <person name="Vollmer S.V."/>
            <person name="Selwyn J.D."/>
            <person name="Despard B.A."/>
            <person name="Roesel C.L."/>
        </authorList>
    </citation>
    <scope>NUCLEOTIDE SEQUENCE</scope>
    <source>
        <strain evidence="3">K2</strain>
    </source>
</reference>
<dbReference type="Proteomes" id="UP001249851">
    <property type="component" value="Unassembled WGS sequence"/>
</dbReference>
<dbReference type="Pfam" id="PF00531">
    <property type="entry name" value="Death"/>
    <property type="match status" value="1"/>
</dbReference>
<evidence type="ECO:0000313" key="3">
    <source>
        <dbReference type="EMBL" id="KAK2548949.1"/>
    </source>
</evidence>
<feature type="compositionally biased region" description="Basic residues" evidence="1">
    <location>
        <begin position="1"/>
        <end position="10"/>
    </location>
</feature>
<dbReference type="PANTHER" id="PTHR15077">
    <property type="entry name" value="FAS-ASSOCIATING DEATH DOMAIN-CONTAINING PROTEIN FADD"/>
    <property type="match status" value="1"/>
</dbReference>
<proteinExistence type="predicted"/>
<dbReference type="PANTHER" id="PTHR15077:SF9">
    <property type="entry name" value="C-TERMINAL OF ROC (COR) DOMAIN-CONTAINING PROTEIN"/>
    <property type="match status" value="1"/>
</dbReference>
<dbReference type="Gene3D" id="1.10.533.10">
    <property type="entry name" value="Death Domain, Fas"/>
    <property type="match status" value="1"/>
</dbReference>
<dbReference type="InterPro" id="IPR016729">
    <property type="entry name" value="FADD"/>
</dbReference>
<dbReference type="SUPFAM" id="SSF47986">
    <property type="entry name" value="DEATH domain"/>
    <property type="match status" value="1"/>
</dbReference>